<sequence>MERKATYLIAGPMLQELKEVLATGDVPSLTVRYNIGAMGDAGGEDKTHSVQVTLLVKIGEYEATITASKSFLLEVKPQNFLQARSFTGEEVSLGIVDLLEGGIRQALVQIFPAWEKVISSSSVSSYVVHSLGSTNSNLVQVIMKFKAELRENGNGKGKGGENSAGQTMDKGVFCYGTETIRASLECLLVFYNWLIWRLMRQENGKKLGKKSR</sequence>
<comment type="caution">
    <text evidence="1">The sequence shown here is derived from an EMBL/GenBank/DDBJ whole genome shotgun (WGS) entry which is preliminary data.</text>
</comment>
<protein>
    <submittedName>
        <fullName evidence="1">Uncharacterized protein</fullName>
    </submittedName>
</protein>
<dbReference type="Proteomes" id="UP000034837">
    <property type="component" value="Unassembled WGS sequence"/>
</dbReference>
<dbReference type="AlphaFoldDB" id="A0A0G1A6A2"/>
<dbReference type="EMBL" id="LCDO01000011">
    <property type="protein sequence ID" value="KKS56464.1"/>
    <property type="molecule type" value="Genomic_DNA"/>
</dbReference>
<evidence type="ECO:0000313" key="2">
    <source>
        <dbReference type="Proteomes" id="UP000034837"/>
    </source>
</evidence>
<organism evidence="1 2">
    <name type="scientific">Candidatus Magasanikbacteria bacterium GW2011_GWA2_42_32</name>
    <dbReference type="NCBI Taxonomy" id="1619039"/>
    <lineage>
        <taxon>Bacteria</taxon>
        <taxon>Candidatus Magasanikiibacteriota</taxon>
    </lineage>
</organism>
<evidence type="ECO:0000313" key="1">
    <source>
        <dbReference type="EMBL" id="KKS56464.1"/>
    </source>
</evidence>
<reference evidence="1 2" key="1">
    <citation type="journal article" date="2015" name="Nature">
        <title>rRNA introns, odd ribosomes, and small enigmatic genomes across a large radiation of phyla.</title>
        <authorList>
            <person name="Brown C.T."/>
            <person name="Hug L.A."/>
            <person name="Thomas B.C."/>
            <person name="Sharon I."/>
            <person name="Castelle C.J."/>
            <person name="Singh A."/>
            <person name="Wilkins M.J."/>
            <person name="Williams K.H."/>
            <person name="Banfield J.F."/>
        </authorList>
    </citation>
    <scope>NUCLEOTIDE SEQUENCE [LARGE SCALE GENOMIC DNA]</scope>
</reference>
<accession>A0A0G1A6A2</accession>
<proteinExistence type="predicted"/>
<name>A0A0G1A6A2_9BACT</name>
<gene>
    <name evidence="1" type="ORF">UV20_C0011G0005</name>
</gene>